<name>A0A2A6FAR9_9HYPH</name>
<feature type="region of interest" description="Disordered" evidence="1">
    <location>
        <begin position="1"/>
        <end position="78"/>
    </location>
</feature>
<accession>A0A2A6FAR9</accession>
<gene>
    <name evidence="2" type="ORF">CN311_22655</name>
</gene>
<keyword evidence="3" id="KW-1185">Reference proteome</keyword>
<protein>
    <submittedName>
        <fullName evidence="2">Uncharacterized protein</fullName>
    </submittedName>
</protein>
<evidence type="ECO:0000256" key="1">
    <source>
        <dbReference type="SAM" id="MobiDB-lite"/>
    </source>
</evidence>
<dbReference type="EMBL" id="NWQG01000165">
    <property type="protein sequence ID" value="PDQ18833.1"/>
    <property type="molecule type" value="Genomic_DNA"/>
</dbReference>
<comment type="caution">
    <text evidence="2">The sequence shown here is derived from an EMBL/GenBank/DDBJ whole genome shotgun (WGS) entry which is preliminary data.</text>
</comment>
<reference evidence="2 3" key="1">
    <citation type="submission" date="2017-09" db="EMBL/GenBank/DDBJ databases">
        <title>Mesorhizobum sanjuanii sp. nov. isolated from nodules of Lotus tenuis in saline-alkaline lowlands of Flooding Pampa.</title>
        <authorList>
            <person name="Sannazzaro A.I."/>
            <person name="Torres Tejerizo G.A."/>
            <person name="Fontana F."/>
            <person name="Cumpa Velazquez L.M."/>
            <person name="Hansen L."/>
            <person name="Pistorio M."/>
            <person name="Estrella M.J."/>
        </authorList>
    </citation>
    <scope>NUCLEOTIDE SEQUENCE [LARGE SCALE GENOMIC DNA]</scope>
    <source>
        <strain evidence="2 3">BSA136</strain>
    </source>
</reference>
<evidence type="ECO:0000313" key="2">
    <source>
        <dbReference type="EMBL" id="PDQ18833.1"/>
    </source>
</evidence>
<proteinExistence type="predicted"/>
<sequence>MGFFAVGWTGSLKGSAERKPPGTEDEPGGAGEGLQRPQRRRRTTAMLFGRGRHQQPQHQEHLPHGSLFHKRPAGPIAG</sequence>
<evidence type="ECO:0000313" key="3">
    <source>
        <dbReference type="Proteomes" id="UP000219182"/>
    </source>
</evidence>
<dbReference type="AlphaFoldDB" id="A0A2A6FAR9"/>
<organism evidence="2 3">
    <name type="scientific">Mesorhizobium sanjuanii</name>
    <dbReference type="NCBI Taxonomy" id="2037900"/>
    <lineage>
        <taxon>Bacteria</taxon>
        <taxon>Pseudomonadati</taxon>
        <taxon>Pseudomonadota</taxon>
        <taxon>Alphaproteobacteria</taxon>
        <taxon>Hyphomicrobiales</taxon>
        <taxon>Phyllobacteriaceae</taxon>
        <taxon>Mesorhizobium</taxon>
    </lineage>
</organism>
<dbReference type="Proteomes" id="UP000219182">
    <property type="component" value="Unassembled WGS sequence"/>
</dbReference>